<evidence type="ECO:0000313" key="2">
    <source>
        <dbReference type="EMBL" id="MDO7905357.1"/>
    </source>
</evidence>
<dbReference type="EC" id="2.3.1.-" evidence="2"/>
<gene>
    <name evidence="2" type="ORF">Q5741_02890</name>
</gene>
<keyword evidence="3" id="KW-1185">Reference proteome</keyword>
<dbReference type="InterPro" id="IPR016181">
    <property type="entry name" value="Acyl_CoA_acyltransferase"/>
</dbReference>
<dbReference type="Pfam" id="PF13673">
    <property type="entry name" value="Acetyltransf_10"/>
    <property type="match status" value="1"/>
</dbReference>
<keyword evidence="2" id="KW-0012">Acyltransferase</keyword>
<evidence type="ECO:0000313" key="3">
    <source>
        <dbReference type="Proteomes" id="UP001240171"/>
    </source>
</evidence>
<evidence type="ECO:0000259" key="1">
    <source>
        <dbReference type="PROSITE" id="PS51186"/>
    </source>
</evidence>
<keyword evidence="2" id="KW-0808">Transferase</keyword>
<dbReference type="PROSITE" id="PS51186">
    <property type="entry name" value="GNAT"/>
    <property type="match status" value="1"/>
</dbReference>
<name>A0ABT9C7W8_9BACL</name>
<proteinExistence type="predicted"/>
<sequence>MTWELKTFEQLTNLELYAILQERTAVFVVEQHCPYQEVDGKDPASYHLLYREEGRILAYARLLPPGVSYPEASIGRVIVKQSARGRGLAKELLRRSIAFIQQELGEKAIKIQAQEYLKDFYGSFGFAPVSGVYLEDDIPHVDMVLYQE</sequence>
<dbReference type="Proteomes" id="UP001240171">
    <property type="component" value="Unassembled WGS sequence"/>
</dbReference>
<protein>
    <submittedName>
        <fullName evidence="2">GNAT family N-acetyltransferase</fullName>
        <ecNumber evidence="2">2.3.1.-</ecNumber>
    </submittedName>
</protein>
<dbReference type="SUPFAM" id="SSF55729">
    <property type="entry name" value="Acyl-CoA N-acyltransferases (Nat)"/>
    <property type="match status" value="1"/>
</dbReference>
<feature type="domain" description="N-acetyltransferase" evidence="1">
    <location>
        <begin position="6"/>
        <end position="148"/>
    </location>
</feature>
<dbReference type="RefSeq" id="WP_305022527.1">
    <property type="nucleotide sequence ID" value="NZ_JAUQTB010000001.1"/>
</dbReference>
<accession>A0ABT9C7W8</accession>
<reference evidence="2 3" key="1">
    <citation type="submission" date="2023-07" db="EMBL/GenBank/DDBJ databases">
        <title>Paenibacillus sp. JX-17 nov. isolated from soil.</title>
        <authorList>
            <person name="Wan Y."/>
            <person name="Liu B."/>
        </authorList>
    </citation>
    <scope>NUCLEOTIDE SEQUENCE [LARGE SCALE GENOMIC DNA]</scope>
    <source>
        <strain evidence="2 3">JX-17</strain>
    </source>
</reference>
<comment type="caution">
    <text evidence="2">The sequence shown here is derived from an EMBL/GenBank/DDBJ whole genome shotgun (WGS) entry which is preliminary data.</text>
</comment>
<dbReference type="GO" id="GO:0016746">
    <property type="term" value="F:acyltransferase activity"/>
    <property type="evidence" value="ECO:0007669"/>
    <property type="project" value="UniProtKB-KW"/>
</dbReference>
<dbReference type="InterPro" id="IPR000182">
    <property type="entry name" value="GNAT_dom"/>
</dbReference>
<organism evidence="2 3">
    <name type="scientific">Paenibacillus lacisoli</name>
    <dbReference type="NCBI Taxonomy" id="3064525"/>
    <lineage>
        <taxon>Bacteria</taxon>
        <taxon>Bacillati</taxon>
        <taxon>Bacillota</taxon>
        <taxon>Bacilli</taxon>
        <taxon>Bacillales</taxon>
        <taxon>Paenibacillaceae</taxon>
        <taxon>Paenibacillus</taxon>
    </lineage>
</organism>
<dbReference type="EMBL" id="JAUQTB010000001">
    <property type="protein sequence ID" value="MDO7905357.1"/>
    <property type="molecule type" value="Genomic_DNA"/>
</dbReference>
<dbReference type="CDD" id="cd04301">
    <property type="entry name" value="NAT_SF"/>
    <property type="match status" value="1"/>
</dbReference>
<dbReference type="Gene3D" id="3.40.630.30">
    <property type="match status" value="1"/>
</dbReference>